<evidence type="ECO:0000256" key="8">
    <source>
        <dbReference type="ARBA" id="ARBA00023136"/>
    </source>
</evidence>
<keyword evidence="4 10" id="KW-0812">Transmembrane</keyword>
<evidence type="ECO:0000256" key="2">
    <source>
        <dbReference type="ARBA" id="ARBA00006012"/>
    </source>
</evidence>
<feature type="transmembrane region" description="Helical" evidence="10">
    <location>
        <begin position="1194"/>
        <end position="1218"/>
    </location>
</feature>
<feature type="region of interest" description="Disordered" evidence="9">
    <location>
        <begin position="1029"/>
        <end position="1058"/>
    </location>
</feature>
<dbReference type="PANTHER" id="PTHR19241">
    <property type="entry name" value="ATP-BINDING CASSETTE TRANSPORTER"/>
    <property type="match status" value="1"/>
</dbReference>
<feature type="compositionally biased region" description="Basic and acidic residues" evidence="9">
    <location>
        <begin position="1032"/>
        <end position="1049"/>
    </location>
</feature>
<comment type="caution">
    <text evidence="12">The sequence shown here is derived from an EMBL/GenBank/DDBJ whole genome shotgun (WGS) entry which is preliminary data.</text>
</comment>
<feature type="transmembrane region" description="Helical" evidence="10">
    <location>
        <begin position="471"/>
        <end position="490"/>
    </location>
</feature>
<dbReference type="GeneID" id="98163607"/>
<dbReference type="InterPro" id="IPR043926">
    <property type="entry name" value="ABCG_dom"/>
</dbReference>
<dbReference type="SMART" id="SM00382">
    <property type="entry name" value="AAA"/>
    <property type="match status" value="2"/>
</dbReference>
<evidence type="ECO:0000256" key="9">
    <source>
        <dbReference type="SAM" id="MobiDB-lite"/>
    </source>
</evidence>
<dbReference type="EMBL" id="JBFXLR010000045">
    <property type="protein sequence ID" value="KAL2843608.1"/>
    <property type="molecule type" value="Genomic_DNA"/>
</dbReference>
<feature type="transmembrane region" description="Helical" evidence="10">
    <location>
        <begin position="1348"/>
        <end position="1368"/>
    </location>
</feature>
<feature type="transmembrane region" description="Helical" evidence="10">
    <location>
        <begin position="1089"/>
        <end position="1106"/>
    </location>
</feature>
<dbReference type="Proteomes" id="UP001610444">
    <property type="component" value="Unassembled WGS sequence"/>
</dbReference>
<dbReference type="Pfam" id="PF01061">
    <property type="entry name" value="ABC2_membrane"/>
    <property type="match status" value="2"/>
</dbReference>
<proteinExistence type="inferred from homology"/>
<dbReference type="Pfam" id="PF00005">
    <property type="entry name" value="ABC_tran"/>
    <property type="match status" value="2"/>
</dbReference>
<dbReference type="InterPro" id="IPR017871">
    <property type="entry name" value="ABC_transporter-like_CS"/>
</dbReference>
<feature type="transmembrane region" description="Helical" evidence="10">
    <location>
        <begin position="522"/>
        <end position="543"/>
    </location>
</feature>
<feature type="region of interest" description="Disordered" evidence="9">
    <location>
        <begin position="725"/>
        <end position="748"/>
    </location>
</feature>
<reference evidence="12 13" key="1">
    <citation type="submission" date="2024-07" db="EMBL/GenBank/DDBJ databases">
        <title>Section-level genome sequencing and comparative genomics of Aspergillus sections Usti and Cavernicolus.</title>
        <authorList>
            <consortium name="Lawrence Berkeley National Laboratory"/>
            <person name="Nybo J.L."/>
            <person name="Vesth T.C."/>
            <person name="Theobald S."/>
            <person name="Frisvad J.C."/>
            <person name="Larsen T.O."/>
            <person name="Kjaerboelling I."/>
            <person name="Rothschild-Mancinelli K."/>
            <person name="Lyhne E.K."/>
            <person name="Kogle M.E."/>
            <person name="Barry K."/>
            <person name="Clum A."/>
            <person name="Na H."/>
            <person name="Ledsgaard L."/>
            <person name="Lin J."/>
            <person name="Lipzen A."/>
            <person name="Kuo A."/>
            <person name="Riley R."/>
            <person name="Mondo S."/>
            <person name="LaButti K."/>
            <person name="Haridas S."/>
            <person name="Pangalinan J."/>
            <person name="Salamov A.A."/>
            <person name="Simmons B.A."/>
            <person name="Magnuson J.K."/>
            <person name="Chen J."/>
            <person name="Drula E."/>
            <person name="Henrissat B."/>
            <person name="Wiebenga A."/>
            <person name="Lubbers R.J."/>
            <person name="Gomes A.C."/>
            <person name="Macurrencykelacurrency M.R."/>
            <person name="Stajich J."/>
            <person name="Grigoriev I.V."/>
            <person name="Mortensen U.H."/>
            <person name="De vries R.P."/>
            <person name="Baker S.E."/>
            <person name="Andersen M.R."/>
        </authorList>
    </citation>
    <scope>NUCLEOTIDE SEQUENCE [LARGE SCALE GENOMIC DNA]</scope>
    <source>
        <strain evidence="12 13">CBS 756.74</strain>
    </source>
</reference>
<sequence length="1383" mass="152987">MASLIWKLLRFRAPTVRDQPPGTLGDEGNEEDLDQCGRRLEKTGHSPRPGVVDMPGEASRIGVTFDNLSVSAVAGTEVPVKTLPRAVLNTFGPDQYNFIRTHVLNRFLGSKHSRNARTLLSGFTGIAKPGEMVLVLGRPGSGCSTFLRTIANVSTLSQTGDVHYAGVPAPDFRQKHPRETIYLPEEDRHVASLSVRQAITFALRTCLPSGSRDPALVANLVDAIARLFGLKHALDTPAGGAFSPGISGGERKRLSIAELFAAGSSVQCFDNSTRGLDSSTALDFVKALRVLTNVGQKTSLATLYQAGEDIYRTFDRVIVLDQGHEAFFGSTTEAWAYFENLGFVPIPGQTTAEFLMTVTDPDQRRTRPGSQAEKIKTPAELAQAFTQSDQFKLLHAEIQSYQTEVKAKQNPPPSDTYALSFPVQVAECFRREVQLVKAQRHVYYTKWVTTIILCLVCGSVYFDITNNAQGAFTRGGILYFALIINGWLQFPELFDAHTNRPVVERQAHLHLSRPSAVAVARFLIDLPLIAFQHVIFIIIFYFLARLQLDAGKFFFFYLTLFISTVCFSNLLRMFAYYVRTLDDCFRYGGFSCTVLLLFAGFLIPPDDMRPYFGWLHHINPMFYGFENLFVNEFAGLSLDCADSLVPQDGQAGFQTCSIRGGLPGQTTVPGIQYAETFGFSFAHRWRNIGIMIAIGIAYLIVGIIGSETRNFTSQGGSPLVVLGRASHEKEKTDSADPEKSAPAASSDAIDSSTGELALTWRDVRVNIGEKQVLQDISGYVRRGELTALCGASGAGKTTLLTALSQTNFAGELHGEVLVGNKPPGASYRKAAGFAQQMDLHDGTATVKEAFEFSALLRQPKTYSKAEKLAYADRLLDLLDLRSVQDALIGDEGAGLGVEKLKRVTIGVELAARPQVLFADEPTSGLDSQGAARIVHYLKLLARQGQAIVVTIHQPSALLFSQFDNLLALSSQGQQLYFGKVDSALEYFASHGAICPSGTNPAEFILETVGAGVNARENDKSSDWAAKWASSPESERLRSEIEESKQRPQPDEEEEDTSEYNASLLLQTRLLTTRMLKNQWRNTAYMYSKIWVHVISAILVGFTFYKIGTSPQDLQNRAFSVYFILFLCNAIVNVILARYFFASLYWQFREGPSHAYGWIAFASSTVLAEIPGAILVTVLYYLLWYFPSGLPHSEAGYIFLFLLTYEIFQVLLGLFMMAVSPDLGVAGNVLVFIVCTFNWFNGIIVPYEQIQVFWRYWLYYFSPFTYLLGGMVTAVVADTSITCSPADLTVFNPPRGESCGSYAASWTSSVSAQLLNPNATELCQVCPFTTGEQYLDQFHLGQGRLGGKWGAWGIFVLFTLVNLGLVYFFTWATKVKRWKVFYFF</sequence>
<feature type="transmembrane region" description="Helical" evidence="10">
    <location>
        <begin position="584"/>
        <end position="603"/>
    </location>
</feature>
<gene>
    <name evidence="12" type="ORF">BJX68DRAFT_278020</name>
</gene>
<keyword evidence="13" id="KW-1185">Reference proteome</keyword>
<dbReference type="CDD" id="cd03233">
    <property type="entry name" value="ABCG_PDR_domain1"/>
    <property type="match status" value="1"/>
</dbReference>
<keyword evidence="6" id="KW-0067">ATP-binding</keyword>
<evidence type="ECO:0000313" key="13">
    <source>
        <dbReference type="Proteomes" id="UP001610444"/>
    </source>
</evidence>
<protein>
    <submittedName>
        <fullName evidence="12">ABC-2 type transporter-domain-containing protein</fullName>
    </submittedName>
</protein>
<feature type="transmembrane region" description="Helical" evidence="10">
    <location>
        <begin position="1118"/>
        <end position="1145"/>
    </location>
</feature>
<dbReference type="RefSeq" id="XP_070895733.1">
    <property type="nucleotide sequence ID" value="XM_071048443.1"/>
</dbReference>
<feature type="transmembrane region" description="Helical" evidence="10">
    <location>
        <begin position="444"/>
        <end position="464"/>
    </location>
</feature>
<name>A0ABR4JU88_9EURO</name>
<evidence type="ECO:0000256" key="10">
    <source>
        <dbReference type="SAM" id="Phobius"/>
    </source>
</evidence>
<dbReference type="InterPro" id="IPR034001">
    <property type="entry name" value="ABCG_PDR_1"/>
</dbReference>
<dbReference type="PROSITE" id="PS00211">
    <property type="entry name" value="ABC_TRANSPORTER_1"/>
    <property type="match status" value="1"/>
</dbReference>
<evidence type="ECO:0000256" key="5">
    <source>
        <dbReference type="ARBA" id="ARBA00022741"/>
    </source>
</evidence>
<dbReference type="InterPro" id="IPR013525">
    <property type="entry name" value="ABC2_TM"/>
</dbReference>
<keyword evidence="8 10" id="KW-0472">Membrane</keyword>
<evidence type="ECO:0000256" key="4">
    <source>
        <dbReference type="ARBA" id="ARBA00022692"/>
    </source>
</evidence>
<feature type="transmembrane region" description="Helical" evidence="10">
    <location>
        <begin position="1256"/>
        <end position="1276"/>
    </location>
</feature>
<dbReference type="SUPFAM" id="SSF52540">
    <property type="entry name" value="P-loop containing nucleoside triphosphate hydrolases"/>
    <property type="match status" value="2"/>
</dbReference>
<dbReference type="InterPro" id="IPR010929">
    <property type="entry name" value="PDR_CDR_ABC"/>
</dbReference>
<organism evidence="12 13">
    <name type="scientific">Aspergillus pseudodeflectus</name>
    <dbReference type="NCBI Taxonomy" id="176178"/>
    <lineage>
        <taxon>Eukaryota</taxon>
        <taxon>Fungi</taxon>
        <taxon>Dikarya</taxon>
        <taxon>Ascomycota</taxon>
        <taxon>Pezizomycotina</taxon>
        <taxon>Eurotiomycetes</taxon>
        <taxon>Eurotiomycetidae</taxon>
        <taxon>Eurotiales</taxon>
        <taxon>Aspergillaceae</taxon>
        <taxon>Aspergillus</taxon>
        <taxon>Aspergillus subgen. Nidulantes</taxon>
    </lineage>
</organism>
<dbReference type="Pfam" id="PF19055">
    <property type="entry name" value="ABC2_membrane_7"/>
    <property type="match status" value="1"/>
</dbReference>
<dbReference type="PROSITE" id="PS50893">
    <property type="entry name" value="ABC_TRANSPORTER_2"/>
    <property type="match status" value="2"/>
</dbReference>
<feature type="transmembrane region" description="Helical" evidence="10">
    <location>
        <begin position="1157"/>
        <end position="1182"/>
    </location>
</feature>
<comment type="subcellular location">
    <subcellularLocation>
        <location evidence="1">Endomembrane system</location>
        <topology evidence="1">Multi-pass membrane protein</topology>
    </subcellularLocation>
</comment>
<evidence type="ECO:0000256" key="1">
    <source>
        <dbReference type="ARBA" id="ARBA00004127"/>
    </source>
</evidence>
<dbReference type="InterPro" id="IPR003439">
    <property type="entry name" value="ABC_transporter-like_ATP-bd"/>
</dbReference>
<feature type="transmembrane region" description="Helical" evidence="10">
    <location>
        <begin position="555"/>
        <end position="578"/>
    </location>
</feature>
<feature type="compositionally biased region" description="Basic and acidic residues" evidence="9">
    <location>
        <begin position="725"/>
        <end position="739"/>
    </location>
</feature>
<keyword evidence="5" id="KW-0547">Nucleotide-binding</keyword>
<feature type="domain" description="ABC transporter" evidence="11">
    <location>
        <begin position="99"/>
        <end position="347"/>
    </location>
</feature>
<dbReference type="Gene3D" id="3.40.50.300">
    <property type="entry name" value="P-loop containing nucleotide triphosphate hydrolases"/>
    <property type="match status" value="2"/>
</dbReference>
<keyword evidence="7 10" id="KW-1133">Transmembrane helix</keyword>
<feature type="transmembrane region" description="Helical" evidence="10">
    <location>
        <begin position="1224"/>
        <end position="1244"/>
    </location>
</feature>
<keyword evidence="3" id="KW-0813">Transport</keyword>
<evidence type="ECO:0000256" key="7">
    <source>
        <dbReference type="ARBA" id="ARBA00022989"/>
    </source>
</evidence>
<evidence type="ECO:0000259" key="11">
    <source>
        <dbReference type="PROSITE" id="PS50893"/>
    </source>
</evidence>
<evidence type="ECO:0000256" key="6">
    <source>
        <dbReference type="ARBA" id="ARBA00022840"/>
    </source>
</evidence>
<dbReference type="InterPro" id="IPR027417">
    <property type="entry name" value="P-loop_NTPase"/>
</dbReference>
<evidence type="ECO:0000313" key="12">
    <source>
        <dbReference type="EMBL" id="KAL2843608.1"/>
    </source>
</evidence>
<accession>A0ABR4JU88</accession>
<dbReference type="InterPro" id="IPR003593">
    <property type="entry name" value="AAA+_ATPase"/>
</dbReference>
<evidence type="ECO:0000256" key="3">
    <source>
        <dbReference type="ARBA" id="ARBA00022448"/>
    </source>
</evidence>
<comment type="similarity">
    <text evidence="2">Belongs to the ABC transporter superfamily. ABCG family. PDR (TC 3.A.1.205) subfamily.</text>
</comment>
<dbReference type="Pfam" id="PF06422">
    <property type="entry name" value="PDR_CDR"/>
    <property type="match status" value="1"/>
</dbReference>
<feature type="transmembrane region" description="Helical" evidence="10">
    <location>
        <begin position="688"/>
        <end position="705"/>
    </location>
</feature>
<feature type="domain" description="ABC transporter" evidence="11">
    <location>
        <begin position="758"/>
        <end position="996"/>
    </location>
</feature>